<evidence type="ECO:0000256" key="3">
    <source>
        <dbReference type="ARBA" id="ARBA00023125"/>
    </source>
</evidence>
<evidence type="ECO:0000313" key="9">
    <source>
        <dbReference type="Proteomes" id="UP000024900"/>
    </source>
</evidence>
<feature type="domain" description="Core-binding (CB)" evidence="7">
    <location>
        <begin position="124"/>
        <end position="215"/>
    </location>
</feature>
<reference evidence="8 9" key="1">
    <citation type="journal article" date="2014" name="BMC Genomics">
        <title>Comparative genomics of Bradyrhizobium japonicum CPAC 15 and Bradyrhizobium diazoefficiens CPAC 7: elite model strains for understanding symbiotic performance with soybean.</title>
        <authorList>
            <person name="Siqueira A.F."/>
            <person name="Ormeno-Orrillo E."/>
            <person name="Souza R.C."/>
            <person name="Rodrigues E.P."/>
            <person name="Almeida L.G."/>
            <person name="Barcellos F.G."/>
            <person name="Batista J.S."/>
            <person name="Nakatami A.S."/>
            <person name="Martinez-Romero E."/>
            <person name="Vasconcelos A.T."/>
            <person name="Hungria M."/>
        </authorList>
    </citation>
    <scope>NUCLEOTIDE SEQUENCE [LARGE SCALE GENOMIC DNA]</scope>
    <source>
        <strain evidence="8 9">SEMIA 5080</strain>
    </source>
</reference>
<dbReference type="Gene3D" id="3.30.160.390">
    <property type="entry name" value="Integrase, DNA-binding domain"/>
    <property type="match status" value="1"/>
</dbReference>
<dbReference type="InterPro" id="IPR050808">
    <property type="entry name" value="Phage_Integrase"/>
</dbReference>
<dbReference type="PROSITE" id="PS51900">
    <property type="entry name" value="CB"/>
    <property type="match status" value="1"/>
</dbReference>
<protein>
    <submittedName>
        <fullName evidence="8">Putative prophage integrase</fullName>
    </submittedName>
</protein>
<dbReference type="InterPro" id="IPR013762">
    <property type="entry name" value="Integrase-like_cat_sf"/>
</dbReference>
<dbReference type="GO" id="GO:0006310">
    <property type="term" value="P:DNA recombination"/>
    <property type="evidence" value="ECO:0007669"/>
    <property type="project" value="UniProtKB-KW"/>
</dbReference>
<evidence type="ECO:0000256" key="1">
    <source>
        <dbReference type="ARBA" id="ARBA00008857"/>
    </source>
</evidence>
<keyword evidence="2" id="KW-0229">DNA integration</keyword>
<dbReference type="InterPro" id="IPR002104">
    <property type="entry name" value="Integrase_catalytic"/>
</dbReference>
<dbReference type="InterPro" id="IPR025166">
    <property type="entry name" value="Integrase_DNA_bind_dom"/>
</dbReference>
<dbReference type="Pfam" id="PF13356">
    <property type="entry name" value="Arm-DNA-bind_3"/>
    <property type="match status" value="1"/>
</dbReference>
<dbReference type="CDD" id="cd00801">
    <property type="entry name" value="INT_P4_C"/>
    <property type="match status" value="1"/>
</dbReference>
<dbReference type="Pfam" id="PF00589">
    <property type="entry name" value="Phage_integrase"/>
    <property type="match status" value="1"/>
</dbReference>
<accession>A0A837CN89</accession>
<dbReference type="PROSITE" id="PS51898">
    <property type="entry name" value="TYR_RECOMBINASE"/>
    <property type="match status" value="1"/>
</dbReference>
<sequence length="447" mass="51014">MHAPNPHRAQPASPRKGLTLKTIQALVQAAQPGMWAHERGLCLAVAKSGSAFWALRYSTVAGRRRLMTLQQYQQIDAAGLKALEWQAAELRKLIKAGRDPLAERDAENTATATAATTVSRTALDTFEEVARDYIAQHKDGWKNPKHRQQWENTLETYAYPIIGKLLPHEITTDNVLDVLRQDHERAGKKGTLWTGARETASRVRMRIETVIGAAKAKGITNPETREIWINHHNPAQWKDHLEHWLNGKQSRGHFDAMDWKEVPAFMIELREKPDYSAKALMLTILCATRTNETLNAQRTEFDLDNAIWIIPAQRMKAGVEHRVPLSDAAVQLLRALPTIDENPYVFPGMKRGKPLSDMSMLEMLRGMREGFTVHGFRSTFQDWAEDTTMHPDVITDMALAHTIKNKTKRAYRRGNAFDRRRDLMQQWCDYLLTDAPTYKAKWEKLIA</sequence>
<dbReference type="PANTHER" id="PTHR30629:SF2">
    <property type="entry name" value="PROPHAGE INTEGRASE INTS-RELATED"/>
    <property type="match status" value="1"/>
</dbReference>
<dbReference type="InterPro" id="IPR010998">
    <property type="entry name" value="Integrase_recombinase_N"/>
</dbReference>
<keyword evidence="3 5" id="KW-0238">DNA-binding</keyword>
<organism evidence="8 9">
    <name type="scientific">Bradyrhizobium diazoefficiens SEMIA 5080</name>
    <dbReference type="NCBI Taxonomy" id="754504"/>
    <lineage>
        <taxon>Bacteria</taxon>
        <taxon>Pseudomonadati</taxon>
        <taxon>Pseudomonadota</taxon>
        <taxon>Alphaproteobacteria</taxon>
        <taxon>Hyphomicrobiales</taxon>
        <taxon>Nitrobacteraceae</taxon>
        <taxon>Bradyrhizobium</taxon>
    </lineage>
</organism>
<dbReference type="InterPro" id="IPR044068">
    <property type="entry name" value="CB"/>
</dbReference>
<dbReference type="RefSeq" id="WP_257787552.1">
    <property type="nucleotide sequence ID" value="NZ_ADOU02000004.1"/>
</dbReference>
<dbReference type="GO" id="GO:0015074">
    <property type="term" value="P:DNA integration"/>
    <property type="evidence" value="ECO:0007669"/>
    <property type="project" value="UniProtKB-KW"/>
</dbReference>
<dbReference type="InterPro" id="IPR053876">
    <property type="entry name" value="Phage_int_M"/>
</dbReference>
<dbReference type="GO" id="GO:0003677">
    <property type="term" value="F:DNA binding"/>
    <property type="evidence" value="ECO:0007669"/>
    <property type="project" value="UniProtKB-UniRule"/>
</dbReference>
<gene>
    <name evidence="8" type="ORF">BJA5080_04111</name>
</gene>
<comment type="similarity">
    <text evidence="1">Belongs to the 'phage' integrase family.</text>
</comment>
<dbReference type="EMBL" id="ADOU02000004">
    <property type="protein sequence ID" value="KGJ70123.1"/>
    <property type="molecule type" value="Genomic_DNA"/>
</dbReference>
<dbReference type="PANTHER" id="PTHR30629">
    <property type="entry name" value="PROPHAGE INTEGRASE"/>
    <property type="match status" value="1"/>
</dbReference>
<dbReference type="Pfam" id="PF22022">
    <property type="entry name" value="Phage_int_M"/>
    <property type="match status" value="1"/>
</dbReference>
<name>A0A837CN89_9BRAD</name>
<dbReference type="SUPFAM" id="SSF56349">
    <property type="entry name" value="DNA breaking-rejoining enzymes"/>
    <property type="match status" value="1"/>
</dbReference>
<dbReference type="InterPro" id="IPR011010">
    <property type="entry name" value="DNA_brk_join_enz"/>
</dbReference>
<evidence type="ECO:0000259" key="6">
    <source>
        <dbReference type="PROSITE" id="PS51898"/>
    </source>
</evidence>
<feature type="domain" description="Tyr recombinase" evidence="6">
    <location>
        <begin position="252"/>
        <end position="425"/>
    </location>
</feature>
<dbReference type="Gene3D" id="1.10.443.10">
    <property type="entry name" value="Intergrase catalytic core"/>
    <property type="match status" value="1"/>
</dbReference>
<dbReference type="InterPro" id="IPR038488">
    <property type="entry name" value="Integrase_DNA-bd_sf"/>
</dbReference>
<evidence type="ECO:0000256" key="5">
    <source>
        <dbReference type="PROSITE-ProRule" id="PRU01248"/>
    </source>
</evidence>
<dbReference type="Proteomes" id="UP000024900">
    <property type="component" value="Unassembled WGS sequence"/>
</dbReference>
<evidence type="ECO:0000313" key="8">
    <source>
        <dbReference type="EMBL" id="KGJ70123.1"/>
    </source>
</evidence>
<evidence type="ECO:0000256" key="2">
    <source>
        <dbReference type="ARBA" id="ARBA00022908"/>
    </source>
</evidence>
<dbReference type="AlphaFoldDB" id="A0A837CN89"/>
<evidence type="ECO:0000256" key="4">
    <source>
        <dbReference type="ARBA" id="ARBA00023172"/>
    </source>
</evidence>
<evidence type="ECO:0000259" key="7">
    <source>
        <dbReference type="PROSITE" id="PS51900"/>
    </source>
</evidence>
<dbReference type="Gene3D" id="1.10.150.130">
    <property type="match status" value="1"/>
</dbReference>
<proteinExistence type="inferred from homology"/>
<keyword evidence="4" id="KW-0233">DNA recombination</keyword>
<comment type="caution">
    <text evidence="8">The sequence shown here is derived from an EMBL/GenBank/DDBJ whole genome shotgun (WGS) entry which is preliminary data.</text>
</comment>